<name>A0A0C2L7E0_9AGAM</name>
<accession>A0A0C2L7E0</accession>
<dbReference type="HOGENOM" id="CLU_3068971_0_0_1"/>
<protein>
    <submittedName>
        <fullName evidence="2">Uncharacterized protein</fullName>
    </submittedName>
</protein>
<feature type="region of interest" description="Disordered" evidence="1">
    <location>
        <begin position="1"/>
        <end position="53"/>
    </location>
</feature>
<gene>
    <name evidence="2" type="ORF">HYDPIDRAFT_120564</name>
</gene>
<feature type="compositionally biased region" description="Polar residues" evidence="1">
    <location>
        <begin position="34"/>
        <end position="53"/>
    </location>
</feature>
<sequence length="53" mass="5786">MSVLRYDCGDKGDGNRTGSLSLSGTDVEMRNNADNDLTAATRQRRSIMTQPLP</sequence>
<reference evidence="2 3" key="1">
    <citation type="submission" date="2014-04" db="EMBL/GenBank/DDBJ databases">
        <title>Evolutionary Origins and Diversification of the Mycorrhizal Mutualists.</title>
        <authorList>
            <consortium name="DOE Joint Genome Institute"/>
            <consortium name="Mycorrhizal Genomics Consortium"/>
            <person name="Kohler A."/>
            <person name="Kuo A."/>
            <person name="Nagy L.G."/>
            <person name="Floudas D."/>
            <person name="Copeland A."/>
            <person name="Barry K.W."/>
            <person name="Cichocki N."/>
            <person name="Veneault-Fourrey C."/>
            <person name="LaButti K."/>
            <person name="Lindquist E.A."/>
            <person name="Lipzen A."/>
            <person name="Lundell T."/>
            <person name="Morin E."/>
            <person name="Murat C."/>
            <person name="Riley R."/>
            <person name="Ohm R."/>
            <person name="Sun H."/>
            <person name="Tunlid A."/>
            <person name="Henrissat B."/>
            <person name="Grigoriev I.V."/>
            <person name="Hibbett D.S."/>
            <person name="Martin F."/>
        </authorList>
    </citation>
    <scope>NUCLEOTIDE SEQUENCE [LARGE SCALE GENOMIC DNA]</scope>
    <source>
        <strain evidence="2 3">MD-312</strain>
    </source>
</reference>
<organism evidence="2 3">
    <name type="scientific">Hydnomerulius pinastri MD-312</name>
    <dbReference type="NCBI Taxonomy" id="994086"/>
    <lineage>
        <taxon>Eukaryota</taxon>
        <taxon>Fungi</taxon>
        <taxon>Dikarya</taxon>
        <taxon>Basidiomycota</taxon>
        <taxon>Agaricomycotina</taxon>
        <taxon>Agaricomycetes</taxon>
        <taxon>Agaricomycetidae</taxon>
        <taxon>Boletales</taxon>
        <taxon>Boletales incertae sedis</taxon>
        <taxon>Leucogyrophana</taxon>
    </lineage>
</organism>
<keyword evidence="3" id="KW-1185">Reference proteome</keyword>
<dbReference type="Proteomes" id="UP000053820">
    <property type="component" value="Unassembled WGS sequence"/>
</dbReference>
<proteinExistence type="predicted"/>
<evidence type="ECO:0000313" key="2">
    <source>
        <dbReference type="EMBL" id="KIJ57516.1"/>
    </source>
</evidence>
<evidence type="ECO:0000256" key="1">
    <source>
        <dbReference type="SAM" id="MobiDB-lite"/>
    </source>
</evidence>
<evidence type="ECO:0000313" key="3">
    <source>
        <dbReference type="Proteomes" id="UP000053820"/>
    </source>
</evidence>
<dbReference type="EMBL" id="KN840312">
    <property type="protein sequence ID" value="KIJ57516.1"/>
    <property type="molecule type" value="Genomic_DNA"/>
</dbReference>
<dbReference type="AlphaFoldDB" id="A0A0C2L7E0"/>